<comment type="caution">
    <text evidence="2">The sequence shown here is derived from an EMBL/GenBank/DDBJ whole genome shotgun (WGS) entry which is preliminary data.</text>
</comment>
<reference evidence="2 3" key="1">
    <citation type="submission" date="2015-10" db="EMBL/GenBank/DDBJ databases">
        <title>Metagenome-Assembled Genomes uncover a global brackish microbiome.</title>
        <authorList>
            <person name="Hugerth L.W."/>
            <person name="Larsson J."/>
            <person name="Alneberg J."/>
            <person name="Lindh M.V."/>
            <person name="Legrand C."/>
            <person name="Pinhassi J."/>
            <person name="Andersson A.F."/>
        </authorList>
    </citation>
    <scope>NUCLEOTIDE SEQUENCE [LARGE SCALE GENOMIC DNA]</scope>
    <source>
        <strain evidence="2">BACL4 MAG-120920-bin41</strain>
    </source>
</reference>
<evidence type="ECO:0000313" key="3">
    <source>
        <dbReference type="Proteomes" id="UP000051547"/>
    </source>
</evidence>
<gene>
    <name evidence="2" type="ORF">ABR72_00370</name>
</gene>
<dbReference type="Pfam" id="PF26016">
    <property type="entry name" value="ExoI_C"/>
    <property type="match status" value="1"/>
</dbReference>
<sequence length="165" mass="18445">MLDEALAAHYGLDNAIWKRHFEVIQAAVDAAATVTAAFGRASEGAAETDPDFMIYSGFFGDADKKLMQTVRRSAPADLGRLDIPFRDPRLKEMLFRYRARNYPETLTDDESKQWQTFCLARVNDRHARENYAAGLAEARGRGGDEVESLLNSLNAYVDSLGVEHN</sequence>
<evidence type="ECO:0000313" key="2">
    <source>
        <dbReference type="EMBL" id="KRO82906.1"/>
    </source>
</evidence>
<name>A0A0R2TDB1_9GAMM</name>
<dbReference type="GO" id="GO:0006281">
    <property type="term" value="P:DNA repair"/>
    <property type="evidence" value="ECO:0007669"/>
    <property type="project" value="InterPro"/>
</dbReference>
<accession>A0A0R2TDB1</accession>
<dbReference type="EMBL" id="LIBE01000216">
    <property type="protein sequence ID" value="KRO82906.1"/>
    <property type="molecule type" value="Genomic_DNA"/>
</dbReference>
<dbReference type="AlphaFoldDB" id="A0A0R2TDB1"/>
<evidence type="ECO:0000259" key="1">
    <source>
        <dbReference type="PROSITE" id="PS51785"/>
    </source>
</evidence>
<dbReference type="GO" id="GO:0008310">
    <property type="term" value="F:single-stranded DNA 3'-5' DNA exonuclease activity"/>
    <property type="evidence" value="ECO:0007669"/>
    <property type="project" value="InterPro"/>
</dbReference>
<dbReference type="InterPro" id="IPR058561">
    <property type="entry name" value="Exonuc_1_C"/>
</dbReference>
<protein>
    <recommendedName>
        <fullName evidence="1">ExoI C-terminal domain-containing protein</fullName>
    </recommendedName>
</protein>
<dbReference type="PROSITE" id="PS51785">
    <property type="entry name" value="EXOI_C"/>
    <property type="match status" value="1"/>
</dbReference>
<dbReference type="SUPFAM" id="SSF53098">
    <property type="entry name" value="Ribonuclease H-like"/>
    <property type="match status" value="1"/>
</dbReference>
<dbReference type="InterPro" id="IPR012337">
    <property type="entry name" value="RNaseH-like_sf"/>
</dbReference>
<organism evidence="2 3">
    <name type="scientific">OM182 bacterium BACL3 MAG-120920-bin41</name>
    <dbReference type="NCBI Taxonomy" id="1655580"/>
    <lineage>
        <taxon>Bacteria</taxon>
        <taxon>Pseudomonadati</taxon>
        <taxon>Pseudomonadota</taxon>
        <taxon>Gammaproteobacteria</taxon>
        <taxon>OMG group</taxon>
        <taxon>OM182 clade</taxon>
    </lineage>
</organism>
<dbReference type="FunFam" id="1.20.1280.70:FF:000001">
    <property type="entry name" value="Exodeoxyribonuclease I"/>
    <property type="match status" value="1"/>
</dbReference>
<dbReference type="Proteomes" id="UP000051547">
    <property type="component" value="Unassembled WGS sequence"/>
</dbReference>
<feature type="domain" description="ExoI C-terminal" evidence="1">
    <location>
        <begin position="46"/>
        <end position="161"/>
    </location>
</feature>
<dbReference type="Gene3D" id="1.20.1280.70">
    <property type="entry name" value="Exonuclease ExoI, domain 3"/>
    <property type="match status" value="1"/>
</dbReference>
<proteinExistence type="predicted"/>